<gene>
    <name evidence="2" type="ORF">ACFQ2V_11980</name>
</gene>
<proteinExistence type="predicted"/>
<feature type="region of interest" description="Disordered" evidence="1">
    <location>
        <begin position="81"/>
        <end position="100"/>
    </location>
</feature>
<dbReference type="Gene3D" id="1.10.30.50">
    <property type="match status" value="1"/>
</dbReference>
<dbReference type="EMBL" id="JBHTKH010000007">
    <property type="protein sequence ID" value="MFD1055027.1"/>
    <property type="molecule type" value="Genomic_DNA"/>
</dbReference>
<sequence length="100" mass="11239">MPKHSGRSGRPWKRLKSEVYARRSPCCRCGQAIDYSLPYLSATTGTPDPESKSVDHFPYPLSTHPHLAEDPANLAAAHLRCNQSAQTRHEPQLGTRSRDW</sequence>
<accession>A0ABW3MYN8</accession>
<evidence type="ECO:0000313" key="3">
    <source>
        <dbReference type="Proteomes" id="UP001597046"/>
    </source>
</evidence>
<feature type="compositionally biased region" description="Basic and acidic residues" evidence="1">
    <location>
        <begin position="87"/>
        <end position="100"/>
    </location>
</feature>
<reference evidence="3" key="1">
    <citation type="journal article" date="2019" name="Int. J. Syst. Evol. Microbiol.">
        <title>The Global Catalogue of Microorganisms (GCM) 10K type strain sequencing project: providing services to taxonomists for standard genome sequencing and annotation.</title>
        <authorList>
            <consortium name="The Broad Institute Genomics Platform"/>
            <consortium name="The Broad Institute Genome Sequencing Center for Infectious Disease"/>
            <person name="Wu L."/>
            <person name="Ma J."/>
        </authorList>
    </citation>
    <scope>NUCLEOTIDE SEQUENCE [LARGE SCALE GENOMIC DNA]</scope>
    <source>
        <strain evidence="3">CCUG 57508</strain>
    </source>
</reference>
<name>A0ABW3MYN8_9MICO</name>
<evidence type="ECO:0008006" key="4">
    <source>
        <dbReference type="Google" id="ProtNLM"/>
    </source>
</evidence>
<organism evidence="2 3">
    <name type="scientific">Terrabacter terrigena</name>
    <dbReference type="NCBI Taxonomy" id="574718"/>
    <lineage>
        <taxon>Bacteria</taxon>
        <taxon>Bacillati</taxon>
        <taxon>Actinomycetota</taxon>
        <taxon>Actinomycetes</taxon>
        <taxon>Micrococcales</taxon>
        <taxon>Intrasporangiaceae</taxon>
        <taxon>Terrabacter</taxon>
    </lineage>
</organism>
<dbReference type="Proteomes" id="UP001597046">
    <property type="component" value="Unassembled WGS sequence"/>
</dbReference>
<comment type="caution">
    <text evidence="2">The sequence shown here is derived from an EMBL/GenBank/DDBJ whole genome shotgun (WGS) entry which is preliminary data.</text>
</comment>
<keyword evidence="3" id="KW-1185">Reference proteome</keyword>
<dbReference type="RefSeq" id="WP_386052931.1">
    <property type="nucleotide sequence ID" value="NZ_JBHTKH010000007.1"/>
</dbReference>
<evidence type="ECO:0000256" key="1">
    <source>
        <dbReference type="SAM" id="MobiDB-lite"/>
    </source>
</evidence>
<protein>
    <recommendedName>
        <fullName evidence="4">HNH endonuclease</fullName>
    </recommendedName>
</protein>
<evidence type="ECO:0000313" key="2">
    <source>
        <dbReference type="EMBL" id="MFD1055027.1"/>
    </source>
</evidence>